<keyword evidence="6 7" id="KW-0472">Membrane</keyword>
<comment type="caution">
    <text evidence="9">The sequence shown here is derived from an EMBL/GenBank/DDBJ whole genome shotgun (WGS) entry which is preliminary data.</text>
</comment>
<dbReference type="PANTHER" id="PTHR43652:SF2">
    <property type="entry name" value="BASIC AMINO ACID ANTIPORTER YFCC-RELATED"/>
    <property type="match status" value="1"/>
</dbReference>
<feature type="transmembrane region" description="Helical" evidence="7">
    <location>
        <begin position="35"/>
        <end position="58"/>
    </location>
</feature>
<feature type="transmembrane region" description="Helical" evidence="7">
    <location>
        <begin position="510"/>
        <end position="528"/>
    </location>
</feature>
<feature type="domain" description="RCK C-terminal" evidence="8">
    <location>
        <begin position="301"/>
        <end position="385"/>
    </location>
</feature>
<sequence length="597" mass="63336">MIEWLGPNAGWLALALLGVMLAVFASERFPPEMVAIGAVAVFLILGLLDSSSMVGALANAAPLTIACMFVISAALVRTGAILEVSRFIQRHAGSSKTLVIGSTFLLTVIVSAFMNNIPVVMILIPVITGIARDLNLAPSKLLLPLSYCAIMGGTCTLIGTSTNLVVDGAARQAGMEPFGIFEMSAVGIAVSVTGLIYLAVVAPRILPDRKDFSLLDGASESRFITDARIPEGSSLIGRRPDDVPFLKLRDLRLLDVVRNSQTLRHDIEHIELQAGDRLVLESPMSEVLSLHRDGEVRVGADDLEDVSESRAVLVEAVVGPGSRLTGAPLKSYRLRRRFGVYVVAVHRHGGEISEHVGRIRLNPGDSVLLEGAPEDIERMSRDLGLVDLARPEDQAFRRERAPVAIAALVGVVVLAALNIMPIVGLAVIGVAIVLFSGCLDPEEAFDSIDWRILALIVAMLAIGASLQNTGAIELVVDAAAPLLALASPLVLLILVYVTTSVLTETVTNNAVAIVMTPVAIAMAVAAGLDPRPFVIVVMIGASAAFATPIGYQTNTLVYGPGHYRFTDYVKLGLPMNLLVMIVTVTLVPMIWPLEAAG</sequence>
<feature type="transmembrane region" description="Helical" evidence="7">
    <location>
        <begin position="403"/>
        <end position="436"/>
    </location>
</feature>
<keyword evidence="5 7" id="KW-1133">Transmembrane helix</keyword>
<reference evidence="10" key="1">
    <citation type="journal article" date="2019" name="Int. J. Syst. Evol. Microbiol.">
        <title>The Global Catalogue of Microorganisms (GCM) 10K type strain sequencing project: providing services to taxonomists for standard genome sequencing and annotation.</title>
        <authorList>
            <consortium name="The Broad Institute Genomics Platform"/>
            <consortium name="The Broad Institute Genome Sequencing Center for Infectious Disease"/>
            <person name="Wu L."/>
            <person name="Ma J."/>
        </authorList>
    </citation>
    <scope>NUCLEOTIDE SEQUENCE [LARGE SCALE GENOMIC DNA]</scope>
    <source>
        <strain evidence="10">CGMCC 1.12766</strain>
    </source>
</reference>
<dbReference type="SUPFAM" id="SSF116726">
    <property type="entry name" value="TrkA C-terminal domain-like"/>
    <property type="match status" value="2"/>
</dbReference>
<dbReference type="Proteomes" id="UP000648722">
    <property type="component" value="Unassembled WGS sequence"/>
</dbReference>
<dbReference type="Pfam" id="PF03600">
    <property type="entry name" value="CitMHS"/>
    <property type="match status" value="1"/>
</dbReference>
<evidence type="ECO:0000256" key="3">
    <source>
        <dbReference type="ARBA" id="ARBA00022692"/>
    </source>
</evidence>
<dbReference type="InterPro" id="IPR036721">
    <property type="entry name" value="RCK_C_sf"/>
</dbReference>
<protein>
    <submittedName>
        <fullName evidence="9">Sodium:sulfate symporter</fullName>
    </submittedName>
</protein>
<evidence type="ECO:0000313" key="10">
    <source>
        <dbReference type="Proteomes" id="UP000648722"/>
    </source>
</evidence>
<dbReference type="EMBL" id="BMFS01000005">
    <property type="protein sequence ID" value="GGG99899.1"/>
    <property type="molecule type" value="Genomic_DNA"/>
</dbReference>
<organism evidence="9 10">
    <name type="scientific">Glycocaulis albus</name>
    <dbReference type="NCBI Taxonomy" id="1382801"/>
    <lineage>
        <taxon>Bacteria</taxon>
        <taxon>Pseudomonadati</taxon>
        <taxon>Pseudomonadota</taxon>
        <taxon>Alphaproteobacteria</taxon>
        <taxon>Maricaulales</taxon>
        <taxon>Maricaulaceae</taxon>
        <taxon>Glycocaulis</taxon>
    </lineage>
</organism>
<keyword evidence="2" id="KW-0813">Transport</keyword>
<evidence type="ECO:0000256" key="4">
    <source>
        <dbReference type="ARBA" id="ARBA00022737"/>
    </source>
</evidence>
<dbReference type="Gene3D" id="3.30.70.1450">
    <property type="entry name" value="Regulator of K+ conductance, C-terminal domain"/>
    <property type="match status" value="2"/>
</dbReference>
<evidence type="ECO:0000256" key="5">
    <source>
        <dbReference type="ARBA" id="ARBA00022989"/>
    </source>
</evidence>
<dbReference type="PROSITE" id="PS01271">
    <property type="entry name" value="NA_SULFATE"/>
    <property type="match status" value="1"/>
</dbReference>
<dbReference type="PROSITE" id="PS51202">
    <property type="entry name" value="RCK_C"/>
    <property type="match status" value="2"/>
</dbReference>
<evidence type="ECO:0000256" key="7">
    <source>
        <dbReference type="SAM" id="Phobius"/>
    </source>
</evidence>
<dbReference type="InterPro" id="IPR006037">
    <property type="entry name" value="RCK_C"/>
</dbReference>
<dbReference type="Pfam" id="PF02080">
    <property type="entry name" value="TrkA_C"/>
    <property type="match status" value="1"/>
</dbReference>
<feature type="transmembrane region" description="Helical" evidence="7">
    <location>
        <begin position="571"/>
        <end position="591"/>
    </location>
</feature>
<keyword evidence="10" id="KW-1185">Reference proteome</keyword>
<dbReference type="PANTHER" id="PTHR43652">
    <property type="entry name" value="BASIC AMINO ACID ANTIPORTER YFCC-RELATED"/>
    <property type="match status" value="1"/>
</dbReference>
<feature type="transmembrane region" description="Helical" evidence="7">
    <location>
        <begin position="533"/>
        <end position="551"/>
    </location>
</feature>
<feature type="transmembrane region" description="Helical" evidence="7">
    <location>
        <begin position="178"/>
        <end position="200"/>
    </location>
</feature>
<comment type="subcellular location">
    <subcellularLocation>
        <location evidence="1">Membrane</location>
        <topology evidence="1">Multi-pass membrane protein</topology>
    </subcellularLocation>
</comment>
<evidence type="ECO:0000256" key="2">
    <source>
        <dbReference type="ARBA" id="ARBA00022448"/>
    </source>
</evidence>
<evidence type="ECO:0000256" key="6">
    <source>
        <dbReference type="ARBA" id="ARBA00023136"/>
    </source>
</evidence>
<dbReference type="InterPro" id="IPR051679">
    <property type="entry name" value="DASS-Related_Transporters"/>
</dbReference>
<feature type="transmembrane region" description="Helical" evidence="7">
    <location>
        <begin position="478"/>
        <end position="498"/>
    </location>
</feature>
<dbReference type="RefSeq" id="WP_188451924.1">
    <property type="nucleotide sequence ID" value="NZ_BMFS01000005.1"/>
</dbReference>
<feature type="transmembrane region" description="Helical" evidence="7">
    <location>
        <begin position="142"/>
        <end position="166"/>
    </location>
</feature>
<feature type="transmembrane region" description="Helical" evidence="7">
    <location>
        <begin position="65"/>
        <end position="84"/>
    </location>
</feature>
<feature type="transmembrane region" description="Helical" evidence="7">
    <location>
        <begin position="104"/>
        <end position="130"/>
    </location>
</feature>
<evidence type="ECO:0000256" key="1">
    <source>
        <dbReference type="ARBA" id="ARBA00004141"/>
    </source>
</evidence>
<dbReference type="InterPro" id="IPR004680">
    <property type="entry name" value="Cit_transptr-like_dom"/>
</dbReference>
<keyword evidence="3 7" id="KW-0812">Transmembrane</keyword>
<feature type="transmembrane region" description="Helical" evidence="7">
    <location>
        <begin position="448"/>
        <end position="466"/>
    </location>
</feature>
<gene>
    <name evidence="9" type="ORF">GCM10007420_14730</name>
</gene>
<feature type="domain" description="RCK C-terminal" evidence="8">
    <location>
        <begin position="212"/>
        <end position="296"/>
    </location>
</feature>
<evidence type="ECO:0000259" key="8">
    <source>
        <dbReference type="PROSITE" id="PS51202"/>
    </source>
</evidence>
<name>A0ABQ1XQ51_9PROT</name>
<keyword evidence="4" id="KW-0677">Repeat</keyword>
<evidence type="ECO:0000313" key="9">
    <source>
        <dbReference type="EMBL" id="GGG99899.1"/>
    </source>
</evidence>
<accession>A0ABQ1XQ51</accession>
<proteinExistence type="predicted"/>
<dbReference type="InterPro" id="IPR031312">
    <property type="entry name" value="Na/sul_symport_CS"/>
</dbReference>